<feature type="compositionally biased region" description="Polar residues" evidence="1">
    <location>
        <begin position="195"/>
        <end position="222"/>
    </location>
</feature>
<evidence type="ECO:0000313" key="3">
    <source>
        <dbReference type="Proteomes" id="UP001358586"/>
    </source>
</evidence>
<sequence length="273" mass="30941">MGDQIARNKVRMVFFDNIPKNMHWKGLWTLFSFHGEVIDAFIPVKRNKAGIPLHCWNYQTTRRVVEIWGELVAMGENFSMMHNFEKMDVLIITKQVKRIDEVIKIEVLSDEGFIEDHNLQGNVLSIPGAGETNATLSVNIISDLHNMGLGLELEQLNILETQCEEVYGLGQVSNDGAENIVSGANIERQYANQLSCADTKGSPKSKQNQNTSSDSKSQTGMIFSSKIEGDIIQIRPSKRKKKALNKKIRSMREIQDTTFTSKEKLERDRGLRK</sequence>
<name>A0ABR0NLV3_GOSAR</name>
<feature type="compositionally biased region" description="Basic residues" evidence="1">
    <location>
        <begin position="236"/>
        <end position="249"/>
    </location>
</feature>
<feature type="compositionally biased region" description="Basic and acidic residues" evidence="1">
    <location>
        <begin position="250"/>
        <end position="273"/>
    </location>
</feature>
<gene>
    <name evidence="2" type="ORF">PVK06_029906</name>
</gene>
<keyword evidence="3" id="KW-1185">Reference proteome</keyword>
<feature type="region of interest" description="Disordered" evidence="1">
    <location>
        <begin position="195"/>
        <end position="273"/>
    </location>
</feature>
<reference evidence="2 3" key="1">
    <citation type="submission" date="2023-03" db="EMBL/GenBank/DDBJ databases">
        <title>WGS of Gossypium arboreum.</title>
        <authorList>
            <person name="Yu D."/>
        </authorList>
    </citation>
    <scope>NUCLEOTIDE SEQUENCE [LARGE SCALE GENOMIC DNA]</scope>
    <source>
        <tissue evidence="2">Leaf</tissue>
    </source>
</reference>
<dbReference type="EMBL" id="JARKNE010000009">
    <property type="protein sequence ID" value="KAK5802318.1"/>
    <property type="molecule type" value="Genomic_DNA"/>
</dbReference>
<evidence type="ECO:0008006" key="4">
    <source>
        <dbReference type="Google" id="ProtNLM"/>
    </source>
</evidence>
<dbReference type="InterPro" id="IPR035979">
    <property type="entry name" value="RBD_domain_sf"/>
</dbReference>
<accession>A0ABR0NLV3</accession>
<protein>
    <recommendedName>
        <fullName evidence="4">DUF4283 domain-containing protein</fullName>
    </recommendedName>
</protein>
<dbReference type="SUPFAM" id="SSF54928">
    <property type="entry name" value="RNA-binding domain, RBD"/>
    <property type="match status" value="1"/>
</dbReference>
<evidence type="ECO:0000256" key="1">
    <source>
        <dbReference type="SAM" id="MobiDB-lite"/>
    </source>
</evidence>
<comment type="caution">
    <text evidence="2">The sequence shown here is derived from an EMBL/GenBank/DDBJ whole genome shotgun (WGS) entry which is preliminary data.</text>
</comment>
<dbReference type="Proteomes" id="UP001358586">
    <property type="component" value="Chromosome 9"/>
</dbReference>
<proteinExistence type="predicted"/>
<evidence type="ECO:0000313" key="2">
    <source>
        <dbReference type="EMBL" id="KAK5802318.1"/>
    </source>
</evidence>
<organism evidence="2 3">
    <name type="scientific">Gossypium arboreum</name>
    <name type="common">Tree cotton</name>
    <name type="synonym">Gossypium nanking</name>
    <dbReference type="NCBI Taxonomy" id="29729"/>
    <lineage>
        <taxon>Eukaryota</taxon>
        <taxon>Viridiplantae</taxon>
        <taxon>Streptophyta</taxon>
        <taxon>Embryophyta</taxon>
        <taxon>Tracheophyta</taxon>
        <taxon>Spermatophyta</taxon>
        <taxon>Magnoliopsida</taxon>
        <taxon>eudicotyledons</taxon>
        <taxon>Gunneridae</taxon>
        <taxon>Pentapetalae</taxon>
        <taxon>rosids</taxon>
        <taxon>malvids</taxon>
        <taxon>Malvales</taxon>
        <taxon>Malvaceae</taxon>
        <taxon>Malvoideae</taxon>
        <taxon>Gossypium</taxon>
    </lineage>
</organism>